<protein>
    <recommendedName>
        <fullName evidence="8">PIN domain-containing protein</fullName>
    </recommendedName>
</protein>
<dbReference type="OrthoDB" id="9796690at2"/>
<evidence type="ECO:0000259" key="8">
    <source>
        <dbReference type="Pfam" id="PF01850"/>
    </source>
</evidence>
<evidence type="ECO:0000256" key="7">
    <source>
        <dbReference type="ARBA" id="ARBA00038093"/>
    </source>
</evidence>
<dbReference type="GO" id="GO:0016787">
    <property type="term" value="F:hydrolase activity"/>
    <property type="evidence" value="ECO:0007669"/>
    <property type="project" value="UniProtKB-KW"/>
</dbReference>
<evidence type="ECO:0000256" key="5">
    <source>
        <dbReference type="ARBA" id="ARBA00022801"/>
    </source>
</evidence>
<dbReference type="InterPro" id="IPR050556">
    <property type="entry name" value="Type_II_TA_system_RNase"/>
</dbReference>
<organism evidence="9 10">
    <name type="scientific">Marispirochaeta aestuarii</name>
    <dbReference type="NCBI Taxonomy" id="1963862"/>
    <lineage>
        <taxon>Bacteria</taxon>
        <taxon>Pseudomonadati</taxon>
        <taxon>Spirochaetota</taxon>
        <taxon>Spirochaetia</taxon>
        <taxon>Spirochaetales</taxon>
        <taxon>Spirochaetaceae</taxon>
        <taxon>Marispirochaeta</taxon>
    </lineage>
</organism>
<evidence type="ECO:0000313" key="9">
    <source>
        <dbReference type="EMBL" id="ORC29889.1"/>
    </source>
</evidence>
<keyword evidence="3" id="KW-0540">Nuclease</keyword>
<evidence type="ECO:0000256" key="3">
    <source>
        <dbReference type="ARBA" id="ARBA00022722"/>
    </source>
</evidence>
<evidence type="ECO:0000313" key="10">
    <source>
        <dbReference type="Proteomes" id="UP000192343"/>
    </source>
</evidence>
<comment type="cofactor">
    <cofactor evidence="1">
        <name>Mg(2+)</name>
        <dbReference type="ChEBI" id="CHEBI:18420"/>
    </cofactor>
</comment>
<keyword evidence="5" id="KW-0378">Hydrolase</keyword>
<dbReference type="InterPro" id="IPR029060">
    <property type="entry name" value="PIN-like_dom_sf"/>
</dbReference>
<evidence type="ECO:0000256" key="4">
    <source>
        <dbReference type="ARBA" id="ARBA00022723"/>
    </source>
</evidence>
<dbReference type="Proteomes" id="UP000192343">
    <property type="component" value="Unassembled WGS sequence"/>
</dbReference>
<feature type="domain" description="PIN" evidence="8">
    <location>
        <begin position="2"/>
        <end position="117"/>
    </location>
</feature>
<dbReference type="EMBL" id="MWQY01000038">
    <property type="protein sequence ID" value="ORC29889.1"/>
    <property type="molecule type" value="Genomic_DNA"/>
</dbReference>
<evidence type="ECO:0000256" key="6">
    <source>
        <dbReference type="ARBA" id="ARBA00022842"/>
    </source>
</evidence>
<sequence length="130" mass="15009">MILIDTDICIELLRGNKKVIEKRKEENDTIAVSFMTVSELYYGAYKSNKPSHNTSLVEEFILTVNVIQSSLRISKRFGDLKSKLQREGILIEDADIFLAATCLETCEKLITGNIKHYNRIDELKIENWIR</sequence>
<comment type="caution">
    <text evidence="9">The sequence shown here is derived from an EMBL/GenBank/DDBJ whole genome shotgun (WGS) entry which is preliminary data.</text>
</comment>
<dbReference type="GO" id="GO:0004518">
    <property type="term" value="F:nuclease activity"/>
    <property type="evidence" value="ECO:0007669"/>
    <property type="project" value="UniProtKB-KW"/>
</dbReference>
<dbReference type="PANTHER" id="PTHR33653">
    <property type="entry name" value="RIBONUCLEASE VAPC2"/>
    <property type="match status" value="1"/>
</dbReference>
<dbReference type="Gene3D" id="3.40.50.1010">
    <property type="entry name" value="5'-nuclease"/>
    <property type="match status" value="1"/>
</dbReference>
<reference evidence="9 10" key="1">
    <citation type="submission" date="2017-03" db="EMBL/GenBank/DDBJ databases">
        <title>Draft Genome sequence of Marispirochaeta sp. strain JC444.</title>
        <authorList>
            <person name="Shivani Y."/>
            <person name="Subhash Y."/>
            <person name="Sasikala C."/>
            <person name="Ramana C."/>
        </authorList>
    </citation>
    <scope>NUCLEOTIDE SEQUENCE [LARGE SCALE GENOMIC DNA]</scope>
    <source>
        <strain evidence="9 10">JC444</strain>
    </source>
</reference>
<keyword evidence="4" id="KW-0479">Metal-binding</keyword>
<dbReference type="SUPFAM" id="SSF88723">
    <property type="entry name" value="PIN domain-like"/>
    <property type="match status" value="1"/>
</dbReference>
<name>A0A1Y1RSW4_9SPIO</name>
<dbReference type="AlphaFoldDB" id="A0A1Y1RSW4"/>
<dbReference type="Pfam" id="PF01850">
    <property type="entry name" value="PIN"/>
    <property type="match status" value="1"/>
</dbReference>
<dbReference type="RefSeq" id="WP_083053050.1">
    <property type="nucleotide sequence ID" value="NZ_MWQY01000038.1"/>
</dbReference>
<accession>A0A1Y1RSW4</accession>
<gene>
    <name evidence="9" type="ORF">B4O97_18725</name>
</gene>
<dbReference type="STRING" id="1963862.B4O97_18725"/>
<comment type="similarity">
    <text evidence="7">Belongs to the PINc/VapC protein family.</text>
</comment>
<keyword evidence="6" id="KW-0460">Magnesium</keyword>
<dbReference type="PANTHER" id="PTHR33653:SF1">
    <property type="entry name" value="RIBONUCLEASE VAPC2"/>
    <property type="match status" value="1"/>
</dbReference>
<dbReference type="GO" id="GO:0046872">
    <property type="term" value="F:metal ion binding"/>
    <property type="evidence" value="ECO:0007669"/>
    <property type="project" value="UniProtKB-KW"/>
</dbReference>
<keyword evidence="10" id="KW-1185">Reference proteome</keyword>
<evidence type="ECO:0000256" key="1">
    <source>
        <dbReference type="ARBA" id="ARBA00001946"/>
    </source>
</evidence>
<keyword evidence="2" id="KW-1277">Toxin-antitoxin system</keyword>
<dbReference type="InterPro" id="IPR002716">
    <property type="entry name" value="PIN_dom"/>
</dbReference>
<evidence type="ECO:0000256" key="2">
    <source>
        <dbReference type="ARBA" id="ARBA00022649"/>
    </source>
</evidence>
<proteinExistence type="inferred from homology"/>